<proteinExistence type="predicted"/>
<dbReference type="RefSeq" id="WP_323745838.1">
    <property type="nucleotide sequence ID" value="NZ_ARXX01000039.1"/>
</dbReference>
<name>A0ABS0ASX0_9GAMM</name>
<evidence type="ECO:0000313" key="4">
    <source>
        <dbReference type="EMBL" id="MBF5057227.1"/>
    </source>
</evidence>
<dbReference type="InterPro" id="IPR009594">
    <property type="entry name" value="Tscrpt_reg_HTH_AraC_N"/>
</dbReference>
<keyword evidence="2" id="KW-0804">Transcription</keyword>
<gene>
    <name evidence="4" type="ORF">Y5W_02521</name>
</gene>
<keyword evidence="5" id="KW-1185">Reference proteome</keyword>
<dbReference type="EMBL" id="ARXX01000039">
    <property type="protein sequence ID" value="MBF5057227.1"/>
    <property type="molecule type" value="Genomic_DNA"/>
</dbReference>
<comment type="caution">
    <text evidence="4">The sequence shown here is derived from an EMBL/GenBank/DDBJ whole genome shotgun (WGS) entry which is preliminary data.</text>
</comment>
<organism evidence="4 5">
    <name type="scientific">Alloalcanivorax profundimaris</name>
    <dbReference type="NCBI Taxonomy" id="2735259"/>
    <lineage>
        <taxon>Bacteria</taxon>
        <taxon>Pseudomonadati</taxon>
        <taxon>Pseudomonadota</taxon>
        <taxon>Gammaproteobacteria</taxon>
        <taxon>Oceanospirillales</taxon>
        <taxon>Alcanivoracaceae</taxon>
        <taxon>Alloalcanivorax</taxon>
    </lineage>
</organism>
<dbReference type="Pfam" id="PF06719">
    <property type="entry name" value="AraC_N"/>
    <property type="match status" value="1"/>
</dbReference>
<dbReference type="Pfam" id="PF12833">
    <property type="entry name" value="HTH_18"/>
    <property type="match status" value="1"/>
</dbReference>
<dbReference type="InterPro" id="IPR009057">
    <property type="entry name" value="Homeodomain-like_sf"/>
</dbReference>
<dbReference type="Proteomes" id="UP000662703">
    <property type="component" value="Unassembled WGS sequence"/>
</dbReference>
<dbReference type="InterPro" id="IPR018060">
    <property type="entry name" value="HTH_AraC"/>
</dbReference>
<sequence length="323" mass="35762">MIANQTILEPLNDDLARLAKTLACQIQQWAPDEGLNQTAIPGLELMRADSTTSCMGSSVYDPSFCLIAQGAKTVWLGDREIAYGPLSCLVSSVHLPVLGKVTEASPENPYLGVKVNVDPQEVTDLMLELGEEPLEPGDPEAPENACSCGLGRAQAEKDMVEAVLRFVALLDNPRDARILAPLARREIIYRALIGEIGPRMRKFAVADTQAHRIARVISVLKDRFSEPLRIRDLADLANMSESSLFHSFKQVTRMSPLQFQKKLRLHEARRLMLAEGLEAATASFRVGYESPSHFSREYSRLFGNPPRADVIKLRGERPETARA</sequence>
<evidence type="ECO:0000256" key="2">
    <source>
        <dbReference type="ARBA" id="ARBA00023163"/>
    </source>
</evidence>
<dbReference type="Gene3D" id="1.10.10.60">
    <property type="entry name" value="Homeodomain-like"/>
    <property type="match status" value="1"/>
</dbReference>
<protein>
    <submittedName>
        <fullName evidence="4">AraC family transcriptional regulator</fullName>
    </submittedName>
</protein>
<dbReference type="SUPFAM" id="SSF46689">
    <property type="entry name" value="Homeodomain-like"/>
    <property type="match status" value="2"/>
</dbReference>
<accession>A0ABS0ASX0</accession>
<evidence type="ECO:0000256" key="1">
    <source>
        <dbReference type="ARBA" id="ARBA00023015"/>
    </source>
</evidence>
<dbReference type="PANTHER" id="PTHR43436:SF1">
    <property type="entry name" value="TRANSCRIPTIONAL REGULATORY PROTEIN"/>
    <property type="match status" value="1"/>
</dbReference>
<dbReference type="SMART" id="SM00342">
    <property type="entry name" value="HTH_ARAC"/>
    <property type="match status" value="1"/>
</dbReference>
<dbReference type="PROSITE" id="PS01124">
    <property type="entry name" value="HTH_ARAC_FAMILY_2"/>
    <property type="match status" value="1"/>
</dbReference>
<reference evidence="4 5" key="1">
    <citation type="submission" date="2012-09" db="EMBL/GenBank/DDBJ databases">
        <title>Genome Sequence of alkane-degrading Bacterium Alcanivorax sp. 521-1.</title>
        <authorList>
            <person name="Lai Q."/>
            <person name="Shao Z."/>
        </authorList>
    </citation>
    <scope>NUCLEOTIDE SEQUENCE [LARGE SCALE GENOMIC DNA]</scope>
    <source>
        <strain evidence="4 5">521-1</strain>
    </source>
</reference>
<evidence type="ECO:0000259" key="3">
    <source>
        <dbReference type="PROSITE" id="PS01124"/>
    </source>
</evidence>
<evidence type="ECO:0000313" key="5">
    <source>
        <dbReference type="Proteomes" id="UP000662703"/>
    </source>
</evidence>
<keyword evidence="1" id="KW-0805">Transcription regulation</keyword>
<feature type="domain" description="HTH araC/xylS-type" evidence="3">
    <location>
        <begin position="214"/>
        <end position="312"/>
    </location>
</feature>
<dbReference type="PANTHER" id="PTHR43436">
    <property type="entry name" value="ARAC-FAMILY TRANSCRIPTIONAL REGULATOR"/>
    <property type="match status" value="1"/>
</dbReference>